<dbReference type="InterPro" id="IPR030217">
    <property type="entry name" value="NXF_fam"/>
</dbReference>
<dbReference type="Pfam" id="PF03943">
    <property type="entry name" value="TAP_C"/>
    <property type="match status" value="1"/>
</dbReference>
<dbReference type="InterPro" id="IPR002075">
    <property type="entry name" value="NTF2_dom"/>
</dbReference>
<reference evidence="11 12" key="1">
    <citation type="journal article" date="2018" name="Sci. Rep.">
        <title>Genomic signatures of local adaptation to the degree of environmental predictability in rotifers.</title>
        <authorList>
            <person name="Franch-Gras L."/>
            <person name="Hahn C."/>
            <person name="Garcia-Roger E.M."/>
            <person name="Carmona M.J."/>
            <person name="Serra M."/>
            <person name="Gomez A."/>
        </authorList>
    </citation>
    <scope>NUCLEOTIDE SEQUENCE [LARGE SCALE GENOMIC DNA]</scope>
    <source>
        <strain evidence="11">HYR1</strain>
    </source>
</reference>
<proteinExistence type="inferred from homology"/>
<evidence type="ECO:0000256" key="3">
    <source>
        <dbReference type="ARBA" id="ARBA00022448"/>
    </source>
</evidence>
<dbReference type="CDD" id="cd14342">
    <property type="entry name" value="UBA_TAP-C"/>
    <property type="match status" value="1"/>
</dbReference>
<evidence type="ECO:0000313" key="11">
    <source>
        <dbReference type="EMBL" id="RNA39773.1"/>
    </source>
</evidence>
<dbReference type="InterPro" id="IPR005637">
    <property type="entry name" value="TAP_C_dom"/>
</dbReference>
<organism evidence="11 12">
    <name type="scientific">Brachionus plicatilis</name>
    <name type="common">Marine rotifer</name>
    <name type="synonym">Brachionus muelleri</name>
    <dbReference type="NCBI Taxonomy" id="10195"/>
    <lineage>
        <taxon>Eukaryota</taxon>
        <taxon>Metazoa</taxon>
        <taxon>Spiralia</taxon>
        <taxon>Gnathifera</taxon>
        <taxon>Rotifera</taxon>
        <taxon>Eurotatoria</taxon>
        <taxon>Monogononta</taxon>
        <taxon>Pseudotrocha</taxon>
        <taxon>Ploima</taxon>
        <taxon>Brachionidae</taxon>
        <taxon>Brachionus</taxon>
    </lineage>
</organism>
<evidence type="ECO:0000256" key="5">
    <source>
        <dbReference type="ARBA" id="ARBA00022737"/>
    </source>
</evidence>
<evidence type="ECO:0000313" key="12">
    <source>
        <dbReference type="Proteomes" id="UP000276133"/>
    </source>
</evidence>
<evidence type="ECO:0000256" key="6">
    <source>
        <dbReference type="ARBA" id="ARBA00022816"/>
    </source>
</evidence>
<keyword evidence="6" id="KW-0509">mRNA transport</keyword>
<feature type="region of interest" description="Disordered" evidence="8">
    <location>
        <begin position="66"/>
        <end position="88"/>
    </location>
</feature>
<feature type="domain" description="NTF2" evidence="9">
    <location>
        <begin position="133"/>
        <end position="290"/>
    </location>
</feature>
<dbReference type="AlphaFoldDB" id="A0A3M7SVE0"/>
<dbReference type="STRING" id="10195.A0A3M7SVE0"/>
<dbReference type="PROSITE" id="PS51281">
    <property type="entry name" value="TAP_C"/>
    <property type="match status" value="1"/>
</dbReference>
<dbReference type="PROSITE" id="PS50177">
    <property type="entry name" value="NTF2_DOMAIN"/>
    <property type="match status" value="1"/>
</dbReference>
<dbReference type="Gene3D" id="1.10.8.10">
    <property type="entry name" value="DNA helicase RuvA subunit, C-terminal domain"/>
    <property type="match status" value="1"/>
</dbReference>
<dbReference type="OrthoDB" id="25872at2759"/>
<accession>A0A3M7SVE0</accession>
<protein>
    <submittedName>
        <fullName evidence="11">Nuclear RNA export factor 1 isoform X6</fullName>
    </submittedName>
</protein>
<dbReference type="SUPFAM" id="SSF46934">
    <property type="entry name" value="UBA-like"/>
    <property type="match status" value="1"/>
</dbReference>
<evidence type="ECO:0000256" key="8">
    <source>
        <dbReference type="SAM" id="MobiDB-lite"/>
    </source>
</evidence>
<dbReference type="FunFam" id="1.10.8.10:FF:000018">
    <property type="entry name" value="Nuclear RNA export factor 1"/>
    <property type="match status" value="1"/>
</dbReference>
<evidence type="ECO:0000259" key="9">
    <source>
        <dbReference type="PROSITE" id="PS50177"/>
    </source>
</evidence>
<dbReference type="InterPro" id="IPR009060">
    <property type="entry name" value="UBA-like_sf"/>
</dbReference>
<dbReference type="EMBL" id="REGN01000703">
    <property type="protein sequence ID" value="RNA39773.1"/>
    <property type="molecule type" value="Genomic_DNA"/>
</dbReference>
<keyword evidence="3" id="KW-0813">Transport</keyword>
<name>A0A3M7SVE0_BRAPC</name>
<comment type="subcellular location">
    <subcellularLocation>
        <location evidence="1">Nucleus</location>
    </subcellularLocation>
</comment>
<keyword evidence="4" id="KW-0433">Leucine-rich repeat</keyword>
<evidence type="ECO:0000256" key="7">
    <source>
        <dbReference type="ARBA" id="ARBA00023242"/>
    </source>
</evidence>
<dbReference type="GO" id="GO:0003723">
    <property type="term" value="F:RNA binding"/>
    <property type="evidence" value="ECO:0007669"/>
    <property type="project" value="TreeGrafter"/>
</dbReference>
<dbReference type="Pfam" id="PF22602">
    <property type="entry name" value="NXF_NTF2"/>
    <property type="match status" value="1"/>
</dbReference>
<sequence>MPKKIKNKNLHYKDRNRNNQLNHVTNGGSSSNIKWQNNRIASSNRKNYITPTIIEALNNENDEDVFQNSQNFNPNKKKNKKNRKKKFESLQNSDIVKSVKLSIGEDDCAAKKPLIPSKPFCRLNSMPENVFNILVAYTQNYFTCLDNNREDLIGAYHPNCLFSFTYNLHNPACHRPFRFDDAVLKESRNLKRLTKTDHQTSERKFRLIKQGHLETVNFLAKMPKTEHEPSSFKLDSCFYSASLVSFKISGVFREGAVCENVRPLRSFSKIFICIPDPKTQMSIVNDQYTISNISSQQYNLYFDQKDRDQIKTPIEGNSISTIGIDPKIQMIEHFSNESGLNSEWAKYCLEHAKWNYEEAGRSFVQFKDSIPKEAFKIV</sequence>
<comment type="similarity">
    <text evidence="2">Belongs to the NXF family.</text>
</comment>
<dbReference type="SMART" id="SM00804">
    <property type="entry name" value="TAP_C"/>
    <property type="match status" value="1"/>
</dbReference>
<dbReference type="PANTHER" id="PTHR10662">
    <property type="entry name" value="NUCLEAR RNA EXPORT FACTOR"/>
    <property type="match status" value="1"/>
</dbReference>
<comment type="caution">
    <text evidence="11">The sequence shown here is derived from an EMBL/GenBank/DDBJ whole genome shotgun (WGS) entry which is preliminary data.</text>
</comment>
<dbReference type="SUPFAM" id="SSF54427">
    <property type="entry name" value="NTF2-like"/>
    <property type="match status" value="1"/>
</dbReference>
<evidence type="ECO:0000256" key="4">
    <source>
        <dbReference type="ARBA" id="ARBA00022614"/>
    </source>
</evidence>
<feature type="compositionally biased region" description="Basic residues" evidence="8">
    <location>
        <begin position="75"/>
        <end position="86"/>
    </location>
</feature>
<dbReference type="GO" id="GO:0016973">
    <property type="term" value="P:poly(A)+ mRNA export from nucleus"/>
    <property type="evidence" value="ECO:0007669"/>
    <property type="project" value="TreeGrafter"/>
</dbReference>
<gene>
    <name evidence="11" type="ORF">BpHYR1_034368</name>
</gene>
<dbReference type="Gene3D" id="3.10.450.50">
    <property type="match status" value="1"/>
</dbReference>
<evidence type="ECO:0000256" key="2">
    <source>
        <dbReference type="ARBA" id="ARBA00009285"/>
    </source>
</evidence>
<keyword evidence="5" id="KW-0677">Repeat</keyword>
<dbReference type="GO" id="GO:0005634">
    <property type="term" value="C:nucleus"/>
    <property type="evidence" value="ECO:0007669"/>
    <property type="project" value="UniProtKB-SubCell"/>
</dbReference>
<evidence type="ECO:0000259" key="10">
    <source>
        <dbReference type="PROSITE" id="PS51281"/>
    </source>
</evidence>
<feature type="domain" description="TAP-C" evidence="10">
    <location>
        <begin position="325"/>
        <end position="378"/>
    </location>
</feature>
<keyword evidence="7" id="KW-0539">Nucleus</keyword>
<dbReference type="InterPro" id="IPR032710">
    <property type="entry name" value="NTF2-like_dom_sf"/>
</dbReference>
<keyword evidence="12" id="KW-1185">Reference proteome</keyword>
<dbReference type="PANTHER" id="PTHR10662:SF22">
    <property type="entry name" value="NUCLEAR RNA EXPORT FACTOR 1"/>
    <property type="match status" value="1"/>
</dbReference>
<dbReference type="InterPro" id="IPR018222">
    <property type="entry name" value="Nuclear_transport_factor_2_euk"/>
</dbReference>
<dbReference type="Proteomes" id="UP000276133">
    <property type="component" value="Unassembled WGS sequence"/>
</dbReference>
<evidence type="ECO:0000256" key="1">
    <source>
        <dbReference type="ARBA" id="ARBA00004123"/>
    </source>
</evidence>